<dbReference type="EMBL" id="LN835309">
    <property type="protein sequence ID" value="CRH02449.1"/>
    <property type="molecule type" value="Genomic_DNA"/>
</dbReference>
<protein>
    <submittedName>
        <fullName evidence="1">Uncharacterized protein</fullName>
    </submittedName>
</protein>
<dbReference type="GeneID" id="39738609"/>
<dbReference type="RefSeq" id="XP_028534969.1">
    <property type="nucleotide sequence ID" value="XM_028679236.1"/>
</dbReference>
<name>A0A1J1HAF9_PLARL</name>
<dbReference type="OMA" id="DMFKDQN"/>
<sequence>MGIAIFIVLFFIYFINYLFCSEIKPFEFNKKELLKIYKESNNIEYDPEKNTLDADKTFNILKLLSICNINKKNFINIISNFLCKNTFYTYYVKIKNINIRYGDTVHSNISKYIKEINFICKYYIYDNSYEIIKCYDVINRLDTFYLGFEIEKRYENKRKENGYNEFMKSNNLLKKNENSSEKKNDILYHSNENNSNKTIDNYNELHISNNVENANISYLCKLKMNINSYITDEESIILKVLIGLCVKLGYKKQFFISENAFALVRYFEKNKMNHMFNLGFDVYSSKFYNPKDIYVIKSMNSFINTNKELLRKNIPNIYFKFFPNKSYLLWRGIEQNKEIFNYKLLELKNLLEQSNYKERISLCYKNYLQAYYEGDEKYLKKKLGSKIKYSNFRSLYSKKLNDFFLLSFEYFCDNNVLSFEQCISNIMSSKILDEKAKSIMHQFLYESFLCFESCSYEDNFNIFNNDIVIKKLQEYINWCSSLSFKTENNSKKIREKIRKNSINEALFPQDDNIQKDFFENTMFSIEFESVTSLIKDELDKLNLKESLENKICNITKYIKYHEQLYKREYTKYNNRKLEESILLDNLFSERSINMDFDDLIDNVYDEKELNNFNFSIKDIQNKIINFDLLKYDNNNNNKEETNYGSIQEEKNNYEKNNNIYDELGEYDNIQNDSFGKKNPKGLGLLIHSLIYKNNVNQKLINNKITFHHSFIMGPDEKEILTLQNQYDYDILQKIYKKNEVNDNYNNNSEVRRKNFFNFFSFNNYYNFSITNVPTKFYDILKRNILVNNDEKNKSNIFKLQKRDLKFLCTKGNIWPYSKILTKFSENGSIHCEAQFENELSISIENEEQTFEYLLNQIKKSNYAFINEKKNYNENENLLKGIENNINNDSYVCPEDVLYNIRDNYLNENSSSKSQIVGFHFFNRECTIKYIGDKKYYINNPILSKVLLKAIFGFCILHGFTTLKVEAETFNFETGIKTKFHEILLNGITEYEHLGLKLMNVAKFSKELYYIITGYNLKNDLLLSAVSKFDEDLYIHHNIESNFFNYVNKRSMNMLHKLSFNCNEDYYPYKNCYDIYPLVRKNKENYCYFEINDIFKELNELFPDVCKMGSSIGKCYEQIKKNIICSNNSEGCKYYNFIINTFIKPRRKTSFFIHHNMNVQEYLSKKSYKYYLILYQLIKNGKNHLKEYKNNEYITDTQTYFLLNYILQNSTFFIFWNFSTEFWRRFQYIHEKKNVSSFFRPKIHTEFCPMAYTYEFIYHLNTFYIKE</sequence>
<keyword evidence="2" id="KW-1185">Reference proteome</keyword>
<organism evidence="1 2">
    <name type="scientific">Plasmodium relictum</name>
    <dbReference type="NCBI Taxonomy" id="85471"/>
    <lineage>
        <taxon>Eukaryota</taxon>
        <taxon>Sar</taxon>
        <taxon>Alveolata</taxon>
        <taxon>Apicomplexa</taxon>
        <taxon>Aconoidasida</taxon>
        <taxon>Haemosporida</taxon>
        <taxon>Plasmodiidae</taxon>
        <taxon>Plasmodium</taxon>
        <taxon>Plasmodium (Haemamoeba)</taxon>
    </lineage>
</organism>
<accession>A0A1J1HAF9</accession>
<dbReference type="OrthoDB" id="384423at2759"/>
<reference evidence="1 2" key="1">
    <citation type="submission" date="2015-04" db="EMBL/GenBank/DDBJ databases">
        <authorList>
            <consortium name="Pathogen Informatics"/>
        </authorList>
    </citation>
    <scope>NUCLEOTIDE SEQUENCE [LARGE SCALE GENOMIC DNA]</scope>
    <source>
        <strain evidence="1 2">SGS1</strain>
    </source>
</reference>
<evidence type="ECO:0000313" key="2">
    <source>
        <dbReference type="Proteomes" id="UP000220158"/>
    </source>
</evidence>
<dbReference type="KEGG" id="prel:PRELSG_1417700"/>
<dbReference type="Proteomes" id="UP000220158">
    <property type="component" value="Chromosome 14"/>
</dbReference>
<evidence type="ECO:0000313" key="1">
    <source>
        <dbReference type="EMBL" id="CRH02449.1"/>
    </source>
</evidence>
<dbReference type="VEuPathDB" id="PlasmoDB:PRELSG_1417700"/>
<proteinExistence type="predicted"/>
<gene>
    <name evidence="1" type="ORF">PRELSG_1417700</name>
</gene>
<dbReference type="AlphaFoldDB" id="A0A1J1HAF9"/>